<protein>
    <recommendedName>
        <fullName evidence="5">Lipoprotein</fullName>
    </recommendedName>
</protein>
<sequence length="103" mass="10714">MKLLPTLASLLLCAALPVLAHAENAAGTCAEVSVDGYKAPNYGCLSQQMGNDTNATKAAKKNREAQNMSVEKRPPNAVGLSTPAATSVRMGNTFGTSVKPQRP</sequence>
<dbReference type="EMBL" id="ASGY01000006">
    <property type="protein sequence ID" value="KGE69907.1"/>
    <property type="molecule type" value="Genomic_DNA"/>
</dbReference>
<evidence type="ECO:0000313" key="3">
    <source>
        <dbReference type="EMBL" id="KGE69907.1"/>
    </source>
</evidence>
<proteinExistence type="predicted"/>
<feature type="signal peptide" evidence="2">
    <location>
        <begin position="1"/>
        <end position="20"/>
    </location>
</feature>
<keyword evidence="2" id="KW-0732">Signal</keyword>
<name>A0A0A1ZAP3_PSEFL</name>
<accession>A0A0A1ZAP3</accession>
<gene>
    <name evidence="3" type="ORF">K814_0100475</name>
</gene>
<comment type="caution">
    <text evidence="3">The sequence shown here is derived from an EMBL/GenBank/DDBJ whole genome shotgun (WGS) entry which is preliminary data.</text>
</comment>
<feature type="compositionally biased region" description="Polar residues" evidence="1">
    <location>
        <begin position="83"/>
        <end position="103"/>
    </location>
</feature>
<reference evidence="3 4" key="1">
    <citation type="journal article" date="2013" name="Genome Announc.">
        <title>Draft Genome Sequence of Pseudomonas fluorescens LMG 5329, a White Line-Inducing Principle-Producing Bioindicator for the Mushroom Pathogen Pseudomonas tolaasii.</title>
        <authorList>
            <person name="Ghequire M.G."/>
            <person name="Rokni-Zadeh H."/>
            <person name="Zarrineh P."/>
            <person name="De Mot R."/>
        </authorList>
    </citation>
    <scope>NUCLEOTIDE SEQUENCE [LARGE SCALE GENOMIC DNA]</scope>
    <source>
        <strain evidence="3 4">LMG 5329</strain>
    </source>
</reference>
<evidence type="ECO:0000256" key="2">
    <source>
        <dbReference type="SAM" id="SignalP"/>
    </source>
</evidence>
<evidence type="ECO:0008006" key="5">
    <source>
        <dbReference type="Google" id="ProtNLM"/>
    </source>
</evidence>
<evidence type="ECO:0000256" key="1">
    <source>
        <dbReference type="SAM" id="MobiDB-lite"/>
    </source>
</evidence>
<evidence type="ECO:0000313" key="4">
    <source>
        <dbReference type="Proteomes" id="UP000030060"/>
    </source>
</evidence>
<dbReference type="AlphaFoldDB" id="A0A0A1ZAP3"/>
<dbReference type="Proteomes" id="UP000030060">
    <property type="component" value="Unassembled WGS sequence"/>
</dbReference>
<feature type="chain" id="PRO_5001996723" description="Lipoprotein" evidence="2">
    <location>
        <begin position="21"/>
        <end position="103"/>
    </location>
</feature>
<feature type="region of interest" description="Disordered" evidence="1">
    <location>
        <begin position="53"/>
        <end position="103"/>
    </location>
</feature>
<dbReference type="RefSeq" id="WP_038841782.1">
    <property type="nucleotide sequence ID" value="NZ_ASGY01000006.1"/>
</dbReference>
<organism evidence="3 4">
    <name type="scientific">Pseudomonas fluorescens LMG 5329</name>
    <dbReference type="NCBI Taxonomy" id="1324332"/>
    <lineage>
        <taxon>Bacteria</taxon>
        <taxon>Pseudomonadati</taxon>
        <taxon>Pseudomonadota</taxon>
        <taxon>Gammaproteobacteria</taxon>
        <taxon>Pseudomonadales</taxon>
        <taxon>Pseudomonadaceae</taxon>
        <taxon>Pseudomonas</taxon>
    </lineage>
</organism>
<dbReference type="OrthoDB" id="6025249at2"/>